<accession>A0A419RTN1</accession>
<dbReference type="InterPro" id="IPR002725">
    <property type="entry name" value="YgjP-like_metallopeptidase"/>
</dbReference>
<dbReference type="InterPro" id="IPR053136">
    <property type="entry name" value="UTP_pyrophosphatase-like"/>
</dbReference>
<evidence type="ECO:0000313" key="2">
    <source>
        <dbReference type="EMBL" id="RJY09129.1"/>
    </source>
</evidence>
<dbReference type="Proteomes" id="UP000285232">
    <property type="component" value="Unassembled WGS sequence"/>
</dbReference>
<evidence type="ECO:0000313" key="3">
    <source>
        <dbReference type="Proteomes" id="UP000285232"/>
    </source>
</evidence>
<evidence type="ECO:0000259" key="1">
    <source>
        <dbReference type="Pfam" id="PF01863"/>
    </source>
</evidence>
<organism evidence="2 3">
    <name type="scientific">Aurantiacibacter aquimixticola</name>
    <dbReference type="NCBI Taxonomy" id="1958945"/>
    <lineage>
        <taxon>Bacteria</taxon>
        <taxon>Pseudomonadati</taxon>
        <taxon>Pseudomonadota</taxon>
        <taxon>Alphaproteobacteria</taxon>
        <taxon>Sphingomonadales</taxon>
        <taxon>Erythrobacteraceae</taxon>
        <taxon>Aurantiacibacter</taxon>
    </lineage>
</organism>
<sequence length="234" mass="27645">MVETIEIADLSIAVTRKAVKNVHLSVHPPEGRVTLVAPTDTRIEVARAYAITRLGWIRKQQERFRDQVRESPRRFVTRESHHLWGRRHLLKIEEHEGRQGVTVGHRTIHLRVRPGSDTSKRAEIIHRWHLRLLHQALPPIIEKWEPRLSVTVERYFLQRMKTKWGSCNAVQRTIRLNTELVKKPRDLLEYVVVHEMIHILEPTHSPRFFELLTKNYPNWAEARLELNELPVPAM</sequence>
<keyword evidence="3" id="KW-1185">Reference proteome</keyword>
<dbReference type="OrthoDB" id="9795402at2"/>
<name>A0A419RTN1_9SPHN</name>
<proteinExistence type="predicted"/>
<reference evidence="2 3" key="1">
    <citation type="journal article" date="2017" name="Int. J. Syst. Evol. Microbiol.">
        <title>Erythrobacter aquimixticola sp. nov., isolated from the junction between the ocean and a freshwater spring.</title>
        <authorList>
            <person name="Park S."/>
            <person name="Jung Y.T."/>
            <person name="Choi S.J."/>
            <person name="Yoon J.H."/>
        </authorList>
    </citation>
    <scope>NUCLEOTIDE SEQUENCE [LARGE SCALE GENOMIC DNA]</scope>
    <source>
        <strain evidence="2 3">JSSK-14</strain>
    </source>
</reference>
<dbReference type="PANTHER" id="PTHR30399:SF1">
    <property type="entry name" value="UTP PYROPHOSPHATASE"/>
    <property type="match status" value="1"/>
</dbReference>
<dbReference type="EMBL" id="RAHX01000001">
    <property type="protein sequence ID" value="RJY09129.1"/>
    <property type="molecule type" value="Genomic_DNA"/>
</dbReference>
<dbReference type="CDD" id="cd07344">
    <property type="entry name" value="M48_yhfN_like"/>
    <property type="match status" value="1"/>
</dbReference>
<dbReference type="PANTHER" id="PTHR30399">
    <property type="entry name" value="UNCHARACTERIZED PROTEIN YGJP"/>
    <property type="match status" value="1"/>
</dbReference>
<comment type="caution">
    <text evidence="2">The sequence shown here is derived from an EMBL/GenBank/DDBJ whole genome shotgun (WGS) entry which is preliminary data.</text>
</comment>
<feature type="domain" description="YgjP-like metallopeptidase" evidence="1">
    <location>
        <begin position="23"/>
        <end position="228"/>
    </location>
</feature>
<dbReference type="RefSeq" id="WP_120048137.1">
    <property type="nucleotide sequence ID" value="NZ_RAHX01000001.1"/>
</dbReference>
<dbReference type="Gene3D" id="3.30.2010.10">
    <property type="entry name" value="Metalloproteases ('zincins'), catalytic domain"/>
    <property type="match status" value="1"/>
</dbReference>
<gene>
    <name evidence="2" type="ORF">D6201_06920</name>
</gene>
<dbReference type="Pfam" id="PF01863">
    <property type="entry name" value="YgjP-like"/>
    <property type="match status" value="1"/>
</dbReference>
<protein>
    <submittedName>
        <fullName evidence="2">M48 family peptidase</fullName>
    </submittedName>
</protein>
<dbReference type="AlphaFoldDB" id="A0A419RTN1"/>